<organism evidence="2 3">
    <name type="scientific">Oerskovia merdavium</name>
    <dbReference type="NCBI Taxonomy" id="2762227"/>
    <lineage>
        <taxon>Bacteria</taxon>
        <taxon>Bacillati</taxon>
        <taxon>Actinomycetota</taxon>
        <taxon>Actinomycetes</taxon>
        <taxon>Micrococcales</taxon>
        <taxon>Cellulomonadaceae</taxon>
        <taxon>Oerskovia</taxon>
    </lineage>
</organism>
<dbReference type="EMBL" id="JACSQF010000001">
    <property type="protein sequence ID" value="MBD7979408.1"/>
    <property type="molecule type" value="Genomic_DNA"/>
</dbReference>
<dbReference type="Proteomes" id="UP000655570">
    <property type="component" value="Unassembled WGS sequence"/>
</dbReference>
<proteinExistence type="predicted"/>
<dbReference type="PANTHER" id="PTHR43792:SF1">
    <property type="entry name" value="N-ACETYLTRANSFERASE DOMAIN-CONTAINING PROTEIN"/>
    <property type="match status" value="1"/>
</dbReference>
<dbReference type="PANTHER" id="PTHR43792">
    <property type="entry name" value="GNAT FAMILY, PUTATIVE (AFU_ORTHOLOGUE AFUA_3G00765)-RELATED-RELATED"/>
    <property type="match status" value="1"/>
</dbReference>
<dbReference type="SUPFAM" id="SSF55729">
    <property type="entry name" value="Acyl-CoA N-acyltransferases (Nat)"/>
    <property type="match status" value="1"/>
</dbReference>
<dbReference type="RefSeq" id="WP_191800368.1">
    <property type="nucleotide sequence ID" value="NZ_JACSQF010000001.1"/>
</dbReference>
<dbReference type="Pfam" id="PF13302">
    <property type="entry name" value="Acetyltransf_3"/>
    <property type="match status" value="1"/>
</dbReference>
<feature type="domain" description="N-acetyltransferase" evidence="1">
    <location>
        <begin position="58"/>
        <end position="223"/>
    </location>
</feature>
<comment type="caution">
    <text evidence="2">The sequence shown here is derived from an EMBL/GenBank/DDBJ whole genome shotgun (WGS) entry which is preliminary data.</text>
</comment>
<accession>A0ABR8TVC5</accession>
<keyword evidence="3" id="KW-1185">Reference proteome</keyword>
<sequence>MNAQSRTSRRVLPLPADVQDLWLRLQTRVVEAVRWRVGYYTELMLPPFPAGGIAGPVATLRQHVVSDCEGRIELEGSAGILFWNPLLEPMTTTAEYARWLAVRNRMFKESRGPYSIAIATTDDDQYVGELTIFPLRDVPQTVELAIALRPAFRGKAFGREPVELVLTWLRETQQVHRVVSRHNVLNRPACFMSTSLGLEKEGVMRSAYHATPDDDVRWQDACHHGLVLDIPSP</sequence>
<gene>
    <name evidence="2" type="ORF">H9641_01560</name>
</gene>
<evidence type="ECO:0000313" key="3">
    <source>
        <dbReference type="Proteomes" id="UP000655570"/>
    </source>
</evidence>
<evidence type="ECO:0000259" key="1">
    <source>
        <dbReference type="PROSITE" id="PS51186"/>
    </source>
</evidence>
<dbReference type="Gene3D" id="3.40.630.30">
    <property type="match status" value="1"/>
</dbReference>
<reference evidence="2 3" key="1">
    <citation type="submission" date="2020-08" db="EMBL/GenBank/DDBJ databases">
        <title>A Genomic Blueprint of the Chicken Gut Microbiome.</title>
        <authorList>
            <person name="Gilroy R."/>
            <person name="Ravi A."/>
            <person name="Getino M."/>
            <person name="Pursley I."/>
            <person name="Horton D.L."/>
            <person name="Alikhan N.-F."/>
            <person name="Baker D."/>
            <person name="Gharbi K."/>
            <person name="Hall N."/>
            <person name="Watson M."/>
            <person name="Adriaenssens E.M."/>
            <person name="Foster-Nyarko E."/>
            <person name="Jarju S."/>
            <person name="Secka A."/>
            <person name="Antonio M."/>
            <person name="Oren A."/>
            <person name="Chaudhuri R."/>
            <person name="La Ragione R.M."/>
            <person name="Hildebrand F."/>
            <person name="Pallen M.J."/>
        </authorList>
    </citation>
    <scope>NUCLEOTIDE SEQUENCE [LARGE SCALE GENOMIC DNA]</scope>
    <source>
        <strain evidence="2 3">Sa2CUA9</strain>
    </source>
</reference>
<dbReference type="InterPro" id="IPR000182">
    <property type="entry name" value="GNAT_dom"/>
</dbReference>
<dbReference type="InterPro" id="IPR051531">
    <property type="entry name" value="N-acetyltransferase"/>
</dbReference>
<name>A0ABR8TVC5_9CELL</name>
<dbReference type="InterPro" id="IPR016181">
    <property type="entry name" value="Acyl_CoA_acyltransferase"/>
</dbReference>
<dbReference type="PROSITE" id="PS51186">
    <property type="entry name" value="GNAT"/>
    <property type="match status" value="1"/>
</dbReference>
<evidence type="ECO:0000313" key="2">
    <source>
        <dbReference type="EMBL" id="MBD7979408.1"/>
    </source>
</evidence>
<protein>
    <submittedName>
        <fullName evidence="2">GNAT family N-acetyltransferase</fullName>
    </submittedName>
</protein>